<reference evidence="2 3" key="1">
    <citation type="submission" date="2018-04" db="EMBL/GenBank/DDBJ databases">
        <title>Camelliibacillus theae gen. nov., sp. nov., isolated from Pu'er tea.</title>
        <authorList>
            <person name="Niu L."/>
        </authorList>
    </citation>
    <scope>NUCLEOTIDE SEQUENCE [LARGE SCALE GENOMIC DNA]</scope>
    <source>
        <strain evidence="2 3">T8</strain>
    </source>
</reference>
<organism evidence="2 3">
    <name type="scientific">Pueribacillus theae</name>
    <dbReference type="NCBI Taxonomy" id="2171751"/>
    <lineage>
        <taxon>Bacteria</taxon>
        <taxon>Bacillati</taxon>
        <taxon>Bacillota</taxon>
        <taxon>Bacilli</taxon>
        <taxon>Bacillales</taxon>
        <taxon>Bacillaceae</taxon>
        <taxon>Pueribacillus</taxon>
    </lineage>
</organism>
<dbReference type="AlphaFoldDB" id="A0A2U1K750"/>
<evidence type="ECO:0000313" key="3">
    <source>
        <dbReference type="Proteomes" id="UP000245998"/>
    </source>
</evidence>
<feature type="region of interest" description="Disordered" evidence="1">
    <location>
        <begin position="157"/>
        <end position="198"/>
    </location>
</feature>
<dbReference type="OrthoDB" id="2381329at2"/>
<dbReference type="EMBL" id="QCZG01000001">
    <property type="protein sequence ID" value="PWA13371.1"/>
    <property type="molecule type" value="Genomic_DNA"/>
</dbReference>
<dbReference type="GO" id="GO:0030435">
    <property type="term" value="P:sporulation resulting in formation of a cellular spore"/>
    <property type="evidence" value="ECO:0007669"/>
    <property type="project" value="InterPro"/>
</dbReference>
<dbReference type="Proteomes" id="UP000245998">
    <property type="component" value="Unassembled WGS sequence"/>
</dbReference>
<protein>
    <recommendedName>
        <fullName evidence="4">YhcN/YlaJ family sporulation lipoprotein</fullName>
    </recommendedName>
</protein>
<name>A0A2U1K750_9BACI</name>
<evidence type="ECO:0008006" key="4">
    <source>
        <dbReference type="Google" id="ProtNLM"/>
    </source>
</evidence>
<evidence type="ECO:0000256" key="1">
    <source>
        <dbReference type="SAM" id="MobiDB-lite"/>
    </source>
</evidence>
<keyword evidence="3" id="KW-1185">Reference proteome</keyword>
<evidence type="ECO:0000313" key="2">
    <source>
        <dbReference type="EMBL" id="PWA13371.1"/>
    </source>
</evidence>
<feature type="compositionally biased region" description="Basic and acidic residues" evidence="1">
    <location>
        <begin position="172"/>
        <end position="198"/>
    </location>
</feature>
<accession>A0A2U1K750</accession>
<dbReference type="Pfam" id="PF09580">
    <property type="entry name" value="Spore_YhcN_YlaJ"/>
    <property type="match status" value="1"/>
</dbReference>
<dbReference type="NCBIfam" id="TIGR02898">
    <property type="entry name" value="spore_YhcN_YlaJ"/>
    <property type="match status" value="1"/>
</dbReference>
<dbReference type="InterPro" id="IPR019076">
    <property type="entry name" value="Spore_lipoprot_YhcN/YlaJ-like"/>
</dbReference>
<sequence>MHERMFYVKKFFALFTLCFVGLYGCQNDDQNNNNQGNNIAEMRQTNEMSSDDIAKHLVDLATSIPDVEDATAIVAGDYAVIGIDVNKNIDRSRVGTIKYTVGEALKDDPYGANALITADTDITERLRKMREGMDEGRPVAGIMEELAEIVNRIMPETPGVLNENNDGNAPTRDNDQQLNPKDEQKLKKEQEKQDHERK</sequence>
<proteinExistence type="predicted"/>
<dbReference type="PROSITE" id="PS51257">
    <property type="entry name" value="PROKAR_LIPOPROTEIN"/>
    <property type="match status" value="1"/>
</dbReference>
<comment type="caution">
    <text evidence="2">The sequence shown here is derived from an EMBL/GenBank/DDBJ whole genome shotgun (WGS) entry which is preliminary data.</text>
</comment>
<gene>
    <name evidence="2" type="ORF">DCC39_00315</name>
</gene>
<dbReference type="InterPro" id="IPR014247">
    <property type="entry name" value="Spore_lipoprot_YhcN/YlaJ"/>
</dbReference>